<evidence type="ECO:0000256" key="1">
    <source>
        <dbReference type="SAM" id="MobiDB-lite"/>
    </source>
</evidence>
<name>A0AAW2KYQ8_9LAMI</name>
<feature type="compositionally biased region" description="Low complexity" evidence="1">
    <location>
        <begin position="23"/>
        <end position="34"/>
    </location>
</feature>
<dbReference type="EMBL" id="JACGWK010000016">
    <property type="protein sequence ID" value="KAL0311035.1"/>
    <property type="molecule type" value="Genomic_DNA"/>
</dbReference>
<accession>A0AAW2KYQ8</accession>
<evidence type="ECO:0000313" key="2">
    <source>
        <dbReference type="EMBL" id="KAL0311035.1"/>
    </source>
</evidence>
<sequence>MRHRDMRRRKKNPRGGGAVLQTSDSWSLPHSDSSILPRFRQPVEMARRFIKLRTSIPTDQSGAAEAWWAHNPQVPGSKPGSDKNSSS</sequence>
<protein>
    <submittedName>
        <fullName evidence="2">Uncharacterized protein</fullName>
    </submittedName>
</protein>
<gene>
    <name evidence="2" type="ORF">Sangu_2398200</name>
</gene>
<reference evidence="2" key="1">
    <citation type="submission" date="2020-06" db="EMBL/GenBank/DDBJ databases">
        <authorList>
            <person name="Li T."/>
            <person name="Hu X."/>
            <person name="Zhang T."/>
            <person name="Song X."/>
            <person name="Zhang H."/>
            <person name="Dai N."/>
            <person name="Sheng W."/>
            <person name="Hou X."/>
            <person name="Wei L."/>
        </authorList>
    </citation>
    <scope>NUCLEOTIDE SEQUENCE</scope>
    <source>
        <strain evidence="2">G01</strain>
        <tissue evidence="2">Leaf</tissue>
    </source>
</reference>
<feature type="region of interest" description="Disordered" evidence="1">
    <location>
        <begin position="60"/>
        <end position="87"/>
    </location>
</feature>
<comment type="caution">
    <text evidence="2">The sequence shown here is derived from an EMBL/GenBank/DDBJ whole genome shotgun (WGS) entry which is preliminary data.</text>
</comment>
<dbReference type="AlphaFoldDB" id="A0AAW2KYQ8"/>
<reference evidence="2" key="2">
    <citation type="journal article" date="2024" name="Plant">
        <title>Genomic evolution and insights into agronomic trait innovations of Sesamum species.</title>
        <authorList>
            <person name="Miao H."/>
            <person name="Wang L."/>
            <person name="Qu L."/>
            <person name="Liu H."/>
            <person name="Sun Y."/>
            <person name="Le M."/>
            <person name="Wang Q."/>
            <person name="Wei S."/>
            <person name="Zheng Y."/>
            <person name="Lin W."/>
            <person name="Duan Y."/>
            <person name="Cao H."/>
            <person name="Xiong S."/>
            <person name="Wang X."/>
            <person name="Wei L."/>
            <person name="Li C."/>
            <person name="Ma Q."/>
            <person name="Ju M."/>
            <person name="Zhao R."/>
            <person name="Li G."/>
            <person name="Mu C."/>
            <person name="Tian Q."/>
            <person name="Mei H."/>
            <person name="Zhang T."/>
            <person name="Gao T."/>
            <person name="Zhang H."/>
        </authorList>
    </citation>
    <scope>NUCLEOTIDE SEQUENCE</scope>
    <source>
        <strain evidence="2">G01</strain>
    </source>
</reference>
<feature type="compositionally biased region" description="Basic residues" evidence="1">
    <location>
        <begin position="1"/>
        <end position="13"/>
    </location>
</feature>
<feature type="region of interest" description="Disordered" evidence="1">
    <location>
        <begin position="1"/>
        <end position="34"/>
    </location>
</feature>
<organism evidence="2">
    <name type="scientific">Sesamum angustifolium</name>
    <dbReference type="NCBI Taxonomy" id="2727405"/>
    <lineage>
        <taxon>Eukaryota</taxon>
        <taxon>Viridiplantae</taxon>
        <taxon>Streptophyta</taxon>
        <taxon>Embryophyta</taxon>
        <taxon>Tracheophyta</taxon>
        <taxon>Spermatophyta</taxon>
        <taxon>Magnoliopsida</taxon>
        <taxon>eudicotyledons</taxon>
        <taxon>Gunneridae</taxon>
        <taxon>Pentapetalae</taxon>
        <taxon>asterids</taxon>
        <taxon>lamiids</taxon>
        <taxon>Lamiales</taxon>
        <taxon>Pedaliaceae</taxon>
        <taxon>Sesamum</taxon>
    </lineage>
</organism>
<proteinExistence type="predicted"/>